<keyword evidence="5" id="KW-0788">Thiol protease</keyword>
<protein>
    <recommendedName>
        <fullName evidence="6">Pyroglutamyl-peptidase I</fullName>
        <ecNumber evidence="6">3.4.19.3</ecNumber>
    </recommendedName>
</protein>
<evidence type="ECO:0000256" key="6">
    <source>
        <dbReference type="PROSITE-ProRule" id="PRU10077"/>
    </source>
</evidence>
<dbReference type="EMBL" id="CP016776">
    <property type="protein sequence ID" value="ASY19338.1"/>
    <property type="molecule type" value="Genomic_DNA"/>
</dbReference>
<dbReference type="CDD" id="cd00501">
    <property type="entry name" value="Peptidase_C15"/>
    <property type="match status" value="1"/>
</dbReference>
<evidence type="ECO:0000313" key="7">
    <source>
        <dbReference type="EMBL" id="ASY19338.1"/>
    </source>
</evidence>
<accession>A0A249KRA2</accession>
<evidence type="ECO:0000256" key="4">
    <source>
        <dbReference type="ARBA" id="ARBA00022801"/>
    </source>
</evidence>
<dbReference type="OrthoDB" id="9779738at2"/>
<dbReference type="InterPro" id="IPR000816">
    <property type="entry name" value="Peptidase_C15"/>
</dbReference>
<dbReference type="PRINTS" id="PR00706">
    <property type="entry name" value="PYROGLUPTASE"/>
</dbReference>
<feature type="active site" evidence="6">
    <location>
        <position position="138"/>
    </location>
</feature>
<reference evidence="7 8" key="1">
    <citation type="submission" date="2016-07" db="EMBL/GenBank/DDBJ databases">
        <title>High microdiversification within the ubiquitous acI lineage of Actinobacteria.</title>
        <authorList>
            <person name="Neuenschwander S.M."/>
            <person name="Salcher M."/>
            <person name="Ghai R."/>
            <person name="Pernthaler J."/>
        </authorList>
    </citation>
    <scope>NUCLEOTIDE SEQUENCE [LARGE SCALE GENOMIC DNA]</scope>
    <source>
        <strain evidence="7">MMS-IIA-15</strain>
    </source>
</reference>
<name>A0A249KRA2_9ACTN</name>
<keyword evidence="4" id="KW-0378">Hydrolase</keyword>
<dbReference type="Proteomes" id="UP000217186">
    <property type="component" value="Chromosome"/>
</dbReference>
<dbReference type="GO" id="GO:0016920">
    <property type="term" value="F:pyroglutamyl-peptidase activity"/>
    <property type="evidence" value="ECO:0007669"/>
    <property type="project" value="UniProtKB-EC"/>
</dbReference>
<dbReference type="GO" id="GO:0005829">
    <property type="term" value="C:cytosol"/>
    <property type="evidence" value="ECO:0007669"/>
    <property type="project" value="InterPro"/>
</dbReference>
<evidence type="ECO:0000256" key="2">
    <source>
        <dbReference type="ARBA" id="ARBA00022490"/>
    </source>
</evidence>
<dbReference type="PANTHER" id="PTHR23402:SF1">
    <property type="entry name" value="PYROGLUTAMYL-PEPTIDASE I"/>
    <property type="match status" value="1"/>
</dbReference>
<keyword evidence="3" id="KW-0645">Protease</keyword>
<comment type="similarity">
    <text evidence="1">Belongs to the peptidase C15 family.</text>
</comment>
<keyword evidence="8" id="KW-1185">Reference proteome</keyword>
<dbReference type="InterPro" id="IPR016125">
    <property type="entry name" value="Peptidase_C15-like"/>
</dbReference>
<dbReference type="PANTHER" id="PTHR23402">
    <property type="entry name" value="PROTEASE FAMILY C15 PYROGLUTAMYL-PEPTIDASE I-RELATED"/>
    <property type="match status" value="1"/>
</dbReference>
<dbReference type="Gene3D" id="3.40.630.20">
    <property type="entry name" value="Peptidase C15, pyroglutamyl peptidase I-like"/>
    <property type="match status" value="1"/>
</dbReference>
<evidence type="ECO:0000256" key="3">
    <source>
        <dbReference type="ARBA" id="ARBA00022670"/>
    </source>
</evidence>
<dbReference type="InterPro" id="IPR029762">
    <property type="entry name" value="PGP-I_bact-type"/>
</dbReference>
<dbReference type="RefSeq" id="WP_095685262.1">
    <property type="nucleotide sequence ID" value="NZ_CP016776.1"/>
</dbReference>
<dbReference type="Pfam" id="PF01470">
    <property type="entry name" value="Peptidase_C15"/>
    <property type="match status" value="1"/>
</dbReference>
<dbReference type="GO" id="GO:0006508">
    <property type="term" value="P:proteolysis"/>
    <property type="evidence" value="ECO:0007669"/>
    <property type="project" value="UniProtKB-KW"/>
</dbReference>
<dbReference type="KEGG" id="pvn:A7sIIA15_00150"/>
<dbReference type="InterPro" id="IPR036440">
    <property type="entry name" value="Peptidase_C15-like_sf"/>
</dbReference>
<evidence type="ECO:0000313" key="8">
    <source>
        <dbReference type="Proteomes" id="UP000217186"/>
    </source>
</evidence>
<evidence type="ECO:0000256" key="5">
    <source>
        <dbReference type="ARBA" id="ARBA00022807"/>
    </source>
</evidence>
<evidence type="ECO:0000256" key="1">
    <source>
        <dbReference type="ARBA" id="ARBA00006641"/>
    </source>
</evidence>
<organism evidence="7 8">
    <name type="scientific">Candidatus Planktophila vernalis</name>
    <dbReference type="NCBI Taxonomy" id="1884907"/>
    <lineage>
        <taxon>Bacteria</taxon>
        <taxon>Bacillati</taxon>
        <taxon>Actinomycetota</taxon>
        <taxon>Actinomycetes</taxon>
        <taxon>Candidatus Nanopelagicales</taxon>
        <taxon>Candidatus Nanopelagicaceae</taxon>
        <taxon>Candidatus Planktophila</taxon>
    </lineage>
</organism>
<dbReference type="NCBIfam" id="NF009676">
    <property type="entry name" value="PRK13197.1"/>
    <property type="match status" value="1"/>
</dbReference>
<sequence>MSKILVTGFEPFATSSLNPSGEIVKALIGDDLVTAILPVVFGQASAQLRELIDLHKPSAVLCLGQAEGRSAMTPERIAINLDNARIADNAGNQPLEQKINADGPDGHFSTLPIEKMVASMKAAGIPASISLSAGTFVCNHIFYVLQDYLKDSPIKSGFMHVPLMDEQRKEFPNLPTMPVRQMVAGVQISLDLLRVETT</sequence>
<dbReference type="NCBIfam" id="TIGR00504">
    <property type="entry name" value="pyro_pdase"/>
    <property type="match status" value="1"/>
</dbReference>
<comment type="catalytic activity">
    <reaction evidence="6">
        <text>Release of an N-terminal pyroglutamyl group from a polypeptide, the second amino acid generally not being Pro.</text>
        <dbReference type="EC" id="3.4.19.3"/>
    </reaction>
</comment>
<dbReference type="PIRSF" id="PIRSF015592">
    <property type="entry name" value="Prld-crbxl_pptds"/>
    <property type="match status" value="1"/>
</dbReference>
<dbReference type="PROSITE" id="PS01334">
    <property type="entry name" value="PYRASE_CYS"/>
    <property type="match status" value="1"/>
</dbReference>
<dbReference type="EC" id="3.4.19.3" evidence="6"/>
<gene>
    <name evidence="7" type="ORF">A7sIIA15_00150</name>
</gene>
<dbReference type="InterPro" id="IPR033694">
    <property type="entry name" value="PGPEP1_Cys_AS"/>
</dbReference>
<proteinExistence type="inferred from homology"/>
<keyword evidence="2" id="KW-0963">Cytoplasm</keyword>
<dbReference type="AlphaFoldDB" id="A0A249KRA2"/>
<dbReference type="SUPFAM" id="SSF53182">
    <property type="entry name" value="Pyrrolidone carboxyl peptidase (pyroglutamate aminopeptidase)"/>
    <property type="match status" value="1"/>
</dbReference>